<reference evidence="8" key="1">
    <citation type="journal article" date="2017" name="bioRxiv">
        <title>Comparative analysis of the genomes of Stylophora pistillata and Acropora digitifera provides evidence for extensive differences between species of corals.</title>
        <authorList>
            <person name="Voolstra C.R."/>
            <person name="Li Y."/>
            <person name="Liew Y.J."/>
            <person name="Baumgarten S."/>
            <person name="Zoccola D."/>
            <person name="Flot J.-F."/>
            <person name="Tambutte S."/>
            <person name="Allemand D."/>
            <person name="Aranda M."/>
        </authorList>
    </citation>
    <scope>NUCLEOTIDE SEQUENCE [LARGE SCALE GENOMIC DNA]</scope>
</reference>
<dbReference type="Proteomes" id="UP000225706">
    <property type="component" value="Unassembled WGS sequence"/>
</dbReference>
<evidence type="ECO:0000256" key="5">
    <source>
        <dbReference type="ARBA" id="ARBA00023136"/>
    </source>
</evidence>
<feature type="transmembrane region" description="Helical" evidence="6">
    <location>
        <begin position="308"/>
        <end position="328"/>
    </location>
</feature>
<evidence type="ECO:0000256" key="2">
    <source>
        <dbReference type="ARBA" id="ARBA00006665"/>
    </source>
</evidence>
<evidence type="ECO:0000256" key="3">
    <source>
        <dbReference type="ARBA" id="ARBA00022692"/>
    </source>
</evidence>
<evidence type="ECO:0000256" key="1">
    <source>
        <dbReference type="ARBA" id="ARBA00004141"/>
    </source>
</evidence>
<dbReference type="PANTHER" id="PTHR10383">
    <property type="entry name" value="SERINE INCORPORATOR"/>
    <property type="match status" value="1"/>
</dbReference>
<dbReference type="EMBL" id="LSMT01000801">
    <property type="protein sequence ID" value="PFX14305.1"/>
    <property type="molecule type" value="Genomic_DNA"/>
</dbReference>
<dbReference type="OrthoDB" id="5963193at2759"/>
<evidence type="ECO:0000313" key="7">
    <source>
        <dbReference type="EMBL" id="PFX14305.1"/>
    </source>
</evidence>
<feature type="transmembrane region" description="Helical" evidence="6">
    <location>
        <begin position="427"/>
        <end position="453"/>
    </location>
</feature>
<dbReference type="AlphaFoldDB" id="A0A2B4RDD2"/>
<feature type="transmembrane region" description="Helical" evidence="6">
    <location>
        <begin position="392"/>
        <end position="412"/>
    </location>
</feature>
<keyword evidence="5 6" id="KW-0472">Membrane</keyword>
<keyword evidence="4 6" id="KW-1133">Transmembrane helix</keyword>
<sequence length="459" mass="50549">MGAVLGACSAATCAANIACCCGSAACGLCCKACPSCKNSTSTRIVYSIFLLFGLILSCIVLIPGIREEMDKIPKFCEKESKICDSVVGYLAVYRICFAMAAFFFFFCLIMYGVKSSKDPRSGMQNGFWGLKVLIYVGLIVGAFFIPTGSFVEVWMYFGLIGAFLFILIQLVLLVDFAHSWNSSWVEKMEEGGSKVWAGLLLFFTFLMYGTAVAGIICLYIYFTHGVDGAPEKKCHTNKFFISFNLILCVIASVLAIHPKIQERQPRSGLLQAAVITLYTVYLTWSALLYDPDSSCNPFVNTDPSVKSIDKQAIIGVVVMFLMVVYASVRTASSSQVGKLGMKNPTASSSGTTEATILHDGGGATSDVNLMEEGNGQRVYDDEQDEVAYSYSFYHFMLFLASLYIMMTLTNWYKPESSDIHNLTNSGVAVWIKITSSWMGLLLFIWTLIAPVLFPDRDFD</sequence>
<feature type="transmembrane region" description="Helical" evidence="6">
    <location>
        <begin position="238"/>
        <end position="256"/>
    </location>
</feature>
<feature type="transmembrane region" description="Helical" evidence="6">
    <location>
        <begin position="125"/>
        <end position="147"/>
    </location>
</feature>
<name>A0A2B4RDD2_STYPI</name>
<evidence type="ECO:0000256" key="6">
    <source>
        <dbReference type="SAM" id="Phobius"/>
    </source>
</evidence>
<comment type="caution">
    <text evidence="7">The sequence shown here is derived from an EMBL/GenBank/DDBJ whole genome shotgun (WGS) entry which is preliminary data.</text>
</comment>
<dbReference type="PANTHER" id="PTHR10383:SF9">
    <property type="entry name" value="SERINE INCORPORATOR, ISOFORM F"/>
    <property type="match status" value="1"/>
</dbReference>
<gene>
    <name evidence="7" type="primary">serinc</name>
    <name evidence="7" type="ORF">AWC38_SpisGene21547</name>
</gene>
<feature type="transmembrane region" description="Helical" evidence="6">
    <location>
        <begin position="153"/>
        <end position="174"/>
    </location>
</feature>
<protein>
    <submittedName>
        <fullName evidence="7">Putative serine incorporator</fullName>
    </submittedName>
</protein>
<dbReference type="GO" id="GO:0016020">
    <property type="term" value="C:membrane"/>
    <property type="evidence" value="ECO:0007669"/>
    <property type="project" value="UniProtKB-SubCell"/>
</dbReference>
<proteinExistence type="inferred from homology"/>
<dbReference type="Pfam" id="PF03348">
    <property type="entry name" value="Serinc"/>
    <property type="match status" value="1"/>
</dbReference>
<dbReference type="InterPro" id="IPR005016">
    <property type="entry name" value="TDE1/TMS"/>
</dbReference>
<evidence type="ECO:0000313" key="8">
    <source>
        <dbReference type="Proteomes" id="UP000225706"/>
    </source>
</evidence>
<feature type="transmembrane region" description="Helical" evidence="6">
    <location>
        <begin position="44"/>
        <end position="65"/>
    </location>
</feature>
<comment type="similarity">
    <text evidence="2">Belongs to the TDE1 family.</text>
</comment>
<feature type="transmembrane region" description="Helical" evidence="6">
    <location>
        <begin position="91"/>
        <end position="113"/>
    </location>
</feature>
<comment type="subcellular location">
    <subcellularLocation>
        <location evidence="1">Membrane</location>
        <topology evidence="1">Multi-pass membrane protein</topology>
    </subcellularLocation>
</comment>
<organism evidence="7 8">
    <name type="scientific">Stylophora pistillata</name>
    <name type="common">Smooth cauliflower coral</name>
    <dbReference type="NCBI Taxonomy" id="50429"/>
    <lineage>
        <taxon>Eukaryota</taxon>
        <taxon>Metazoa</taxon>
        <taxon>Cnidaria</taxon>
        <taxon>Anthozoa</taxon>
        <taxon>Hexacorallia</taxon>
        <taxon>Scleractinia</taxon>
        <taxon>Astrocoeniina</taxon>
        <taxon>Pocilloporidae</taxon>
        <taxon>Stylophora</taxon>
    </lineage>
</organism>
<feature type="transmembrane region" description="Helical" evidence="6">
    <location>
        <begin position="268"/>
        <end position="288"/>
    </location>
</feature>
<keyword evidence="8" id="KW-1185">Reference proteome</keyword>
<keyword evidence="3 6" id="KW-0812">Transmembrane</keyword>
<feature type="transmembrane region" description="Helical" evidence="6">
    <location>
        <begin position="195"/>
        <end position="222"/>
    </location>
</feature>
<evidence type="ECO:0000256" key="4">
    <source>
        <dbReference type="ARBA" id="ARBA00022989"/>
    </source>
</evidence>
<accession>A0A2B4RDD2</accession>